<name>A0A4S4MUY2_9APHY</name>
<dbReference type="EMBL" id="SGPM01000145">
    <property type="protein sequence ID" value="THH29011.1"/>
    <property type="molecule type" value="Genomic_DNA"/>
</dbReference>
<gene>
    <name evidence="2" type="ORF">EUX98_g5188</name>
</gene>
<dbReference type="AlphaFoldDB" id="A0A4S4MUY2"/>
<organism evidence="2 3">
    <name type="scientific">Antrodiella citrinella</name>
    <dbReference type="NCBI Taxonomy" id="2447956"/>
    <lineage>
        <taxon>Eukaryota</taxon>
        <taxon>Fungi</taxon>
        <taxon>Dikarya</taxon>
        <taxon>Basidiomycota</taxon>
        <taxon>Agaricomycotina</taxon>
        <taxon>Agaricomycetes</taxon>
        <taxon>Polyporales</taxon>
        <taxon>Steccherinaceae</taxon>
        <taxon>Antrodiella</taxon>
    </lineage>
</organism>
<dbReference type="OrthoDB" id="10452359at2759"/>
<comment type="caution">
    <text evidence="2">The sequence shown here is derived from an EMBL/GenBank/DDBJ whole genome shotgun (WGS) entry which is preliminary data.</text>
</comment>
<keyword evidence="3" id="KW-1185">Reference proteome</keyword>
<keyword evidence="1" id="KW-0812">Transmembrane</keyword>
<sequence>MPFVYPAASTTPPLNATNTMTEGVGLSSGGQAVIYAMLAMLIFIFAAGIFSVVCPPPPDAENIEPFFSLDSFAPSPPGSPESVVEEKRAW</sequence>
<evidence type="ECO:0000256" key="1">
    <source>
        <dbReference type="SAM" id="Phobius"/>
    </source>
</evidence>
<reference evidence="2 3" key="1">
    <citation type="submission" date="2019-02" db="EMBL/GenBank/DDBJ databases">
        <title>Genome sequencing of the rare red list fungi Antrodiella citrinella (Flaviporus citrinellus).</title>
        <authorList>
            <person name="Buettner E."/>
            <person name="Kellner H."/>
        </authorList>
    </citation>
    <scope>NUCLEOTIDE SEQUENCE [LARGE SCALE GENOMIC DNA]</scope>
    <source>
        <strain evidence="2 3">DSM 108506</strain>
    </source>
</reference>
<evidence type="ECO:0000313" key="3">
    <source>
        <dbReference type="Proteomes" id="UP000308730"/>
    </source>
</evidence>
<proteinExistence type="predicted"/>
<feature type="transmembrane region" description="Helical" evidence="1">
    <location>
        <begin position="32"/>
        <end position="53"/>
    </location>
</feature>
<evidence type="ECO:0000313" key="2">
    <source>
        <dbReference type="EMBL" id="THH29011.1"/>
    </source>
</evidence>
<protein>
    <recommendedName>
        <fullName evidence="4">Transmembrane protein</fullName>
    </recommendedName>
</protein>
<dbReference type="Proteomes" id="UP000308730">
    <property type="component" value="Unassembled WGS sequence"/>
</dbReference>
<accession>A0A4S4MUY2</accession>
<keyword evidence="1" id="KW-0472">Membrane</keyword>
<keyword evidence="1" id="KW-1133">Transmembrane helix</keyword>
<evidence type="ECO:0008006" key="4">
    <source>
        <dbReference type="Google" id="ProtNLM"/>
    </source>
</evidence>